<dbReference type="OrthoDB" id="1925340at2759"/>
<dbReference type="PANTHER" id="PTHR36702:SF1">
    <property type="entry name" value="HOLLIDAY JUNCTION RESOLVASE"/>
    <property type="match status" value="1"/>
</dbReference>
<gene>
    <name evidence="2" type="primary">LOC109713754</name>
</gene>
<sequence length="1010" mass="113016">MEGEAKRNEIQNLLEAIKASDVLETRVSLITQLEDSFQYATVDMVILAEYLVIFWDDSTCSGTSHCMLHNKILQIAAKCFESDLSISLNQFLILGTKASLWCVKHLQETVGSDDESEDENHPYLLSQIIFDALRFSSTLISVLTSSLVLKKDEMMLIIQNFISESLKLTRASIMESKKIHPVASEVLKVAQLVLDSAIKLCRAYSQVTQLDHQSMDKKRTNDDKDMDLAAHVIKITSCTIENLYDLGIFAASGGGSWVTLLNLSWKGLVSLLQLVKGVLTEVNVAGIISTLVSLAVESLRSASKAWSTTLQEPLTISEAKRTFLPIKFFLINAVRISSEYPSQAMNIYREIARCALIISSLVIEFSKETQLRSASEALVELLEPSSLLFLYTLLNSSEGNPESIFQILEWSFKNEESDSAHVEENNALEKGPIDSIFSLDSNAISKTGGLLPGRFLLFLNLLKNSQVLKEEVIFGLSRKLEFLFTILTDEYVYSCVLGLQIPALCSSGPTPEIAWQLIYTFLIQALKTFMIIAASFHDALIEVETSLLQNLFHPHFLPTEIITELWCFFIRHAEMGTVNHFVEKLLLVLNIVASSEQALTPLSALRKIAHLLCTILNYAPPATVDHVYASILSDNKSHASSITYFALLKEGFPFDSLSGKVKMLAIRKLLTAFNDFLENYSEDSGSNGFPGSFDSCLIGLPVHYLASALNYCHLKDSDIVDDKSIYRIFKFTHCLIHCYKSSTDSMKDQLAKILSSTLDIISNMKHLYNSNEMENLILDLHALFVKDSPNSNSLLHQCKPSLASFMAGLSHVEITESEGDMLCSAIWDLYHLLLRERHWALIHLAINSFGYFAARTSCTQLWRFVPDDAALSYDMDMGMNSDENRFMSELRVFLEKEVALNDLNLSREQLDFLIKEGAELKRLVKQINTISQITGTEKMEICEESNLKKKKRKVPDGICEGVVLLQSGLKVMRNALVQAEPSELQNEFSSQISSLEDLISHIVSLSGNVS</sequence>
<dbReference type="Pfam" id="PF14868">
    <property type="entry name" value="DUF4487"/>
    <property type="match status" value="1"/>
</dbReference>
<dbReference type="Proteomes" id="UP000515123">
    <property type="component" value="Linkage group 8"/>
</dbReference>
<keyword evidence="1" id="KW-1185">Reference proteome</keyword>
<dbReference type="GeneID" id="109713754"/>
<reference evidence="1" key="1">
    <citation type="journal article" date="2015" name="Nat. Genet.">
        <title>The pineapple genome and the evolution of CAM photosynthesis.</title>
        <authorList>
            <person name="Ming R."/>
            <person name="VanBuren R."/>
            <person name="Wai C.M."/>
            <person name="Tang H."/>
            <person name="Schatz M.C."/>
            <person name="Bowers J.E."/>
            <person name="Lyons E."/>
            <person name="Wang M.L."/>
            <person name="Chen J."/>
            <person name="Biggers E."/>
            <person name="Zhang J."/>
            <person name="Huang L."/>
            <person name="Zhang L."/>
            <person name="Miao W."/>
            <person name="Zhang J."/>
            <person name="Ye Z."/>
            <person name="Miao C."/>
            <person name="Lin Z."/>
            <person name="Wang H."/>
            <person name="Zhou H."/>
            <person name="Yim W.C."/>
            <person name="Priest H.D."/>
            <person name="Zheng C."/>
            <person name="Woodhouse M."/>
            <person name="Edger P.P."/>
            <person name="Guyot R."/>
            <person name="Guo H.B."/>
            <person name="Guo H."/>
            <person name="Zheng G."/>
            <person name="Singh R."/>
            <person name="Sharma A."/>
            <person name="Min X."/>
            <person name="Zheng Y."/>
            <person name="Lee H."/>
            <person name="Gurtowski J."/>
            <person name="Sedlazeck F.J."/>
            <person name="Harkess A."/>
            <person name="McKain M.R."/>
            <person name="Liao Z."/>
            <person name="Fang J."/>
            <person name="Liu J."/>
            <person name="Zhang X."/>
            <person name="Zhang Q."/>
            <person name="Hu W."/>
            <person name="Qin Y."/>
            <person name="Wang K."/>
            <person name="Chen L.Y."/>
            <person name="Shirley N."/>
            <person name="Lin Y.R."/>
            <person name="Liu L.Y."/>
            <person name="Hernandez A.G."/>
            <person name="Wright C.L."/>
            <person name="Bulone V."/>
            <person name="Tuskan G.A."/>
            <person name="Heath K."/>
            <person name="Zee F."/>
            <person name="Moore P.H."/>
            <person name="Sunkar R."/>
            <person name="Leebens-Mack J.H."/>
            <person name="Mockler T."/>
            <person name="Bennetzen J.L."/>
            <person name="Freeling M."/>
            <person name="Sankoff D."/>
            <person name="Paterson A.H."/>
            <person name="Zhu X."/>
            <person name="Yang X."/>
            <person name="Smith J.A."/>
            <person name="Cushman J.C."/>
            <person name="Paull R.E."/>
            <person name="Yu Q."/>
        </authorList>
    </citation>
    <scope>NUCLEOTIDE SEQUENCE [LARGE SCALE GENOMIC DNA]</scope>
    <source>
        <strain evidence="1">cv. F153</strain>
    </source>
</reference>
<dbReference type="PANTHER" id="PTHR36702">
    <property type="entry name" value="HOLLIDAY JUNCTION RESOLVASE"/>
    <property type="match status" value="1"/>
</dbReference>
<dbReference type="InterPro" id="IPR027902">
    <property type="entry name" value="DUF4487"/>
</dbReference>
<evidence type="ECO:0000313" key="1">
    <source>
        <dbReference type="Proteomes" id="UP000515123"/>
    </source>
</evidence>
<proteinExistence type="predicted"/>
<organism evidence="1 2">
    <name type="scientific">Ananas comosus</name>
    <name type="common">Pineapple</name>
    <name type="synonym">Ananas ananas</name>
    <dbReference type="NCBI Taxonomy" id="4615"/>
    <lineage>
        <taxon>Eukaryota</taxon>
        <taxon>Viridiplantae</taxon>
        <taxon>Streptophyta</taxon>
        <taxon>Embryophyta</taxon>
        <taxon>Tracheophyta</taxon>
        <taxon>Spermatophyta</taxon>
        <taxon>Magnoliopsida</taxon>
        <taxon>Liliopsida</taxon>
        <taxon>Poales</taxon>
        <taxon>Bromeliaceae</taxon>
        <taxon>Bromelioideae</taxon>
        <taxon>Ananas</taxon>
    </lineage>
</organism>
<reference evidence="2" key="2">
    <citation type="submission" date="2025-08" db="UniProtKB">
        <authorList>
            <consortium name="RefSeq"/>
        </authorList>
    </citation>
    <scope>IDENTIFICATION</scope>
    <source>
        <tissue evidence="2">Leaf</tissue>
    </source>
</reference>
<dbReference type="RefSeq" id="XP_020093527.1">
    <property type="nucleotide sequence ID" value="XM_020237938.1"/>
</dbReference>
<name>A0A6P5FD48_ANACO</name>
<accession>A0A6P5FD48</accession>
<evidence type="ECO:0000313" key="2">
    <source>
        <dbReference type="RefSeq" id="XP_020093527.1"/>
    </source>
</evidence>
<dbReference type="AlphaFoldDB" id="A0A6P5FD48"/>
<protein>
    <submittedName>
        <fullName evidence="2">Uncharacterized protein LOC109713754 isoform X1</fullName>
    </submittedName>
</protein>